<dbReference type="InterPro" id="IPR043502">
    <property type="entry name" value="DNA/RNA_pol_sf"/>
</dbReference>
<name>A0A1E3B1M5_ASPCR</name>
<gene>
    <name evidence="1" type="ORF">SI65_10231</name>
</gene>
<dbReference type="InterPro" id="IPR021109">
    <property type="entry name" value="Peptidase_aspartic_dom_sf"/>
</dbReference>
<dbReference type="EMBL" id="JXNT01000027">
    <property type="protein sequence ID" value="ODM14396.1"/>
    <property type="molecule type" value="Genomic_DNA"/>
</dbReference>
<dbReference type="CDD" id="cd01647">
    <property type="entry name" value="RT_LTR"/>
    <property type="match status" value="1"/>
</dbReference>
<dbReference type="Proteomes" id="UP000094569">
    <property type="component" value="Unassembled WGS sequence"/>
</dbReference>
<dbReference type="PANTHER" id="PTHR15503">
    <property type="entry name" value="LDOC1 RELATED"/>
    <property type="match status" value="1"/>
</dbReference>
<organism evidence="1 2">
    <name type="scientific">Aspergillus cristatus</name>
    <name type="common">Chinese Fuzhuan brick tea-fermentation fungus</name>
    <name type="synonym">Eurotium cristatum</name>
    <dbReference type="NCBI Taxonomy" id="573508"/>
    <lineage>
        <taxon>Eukaryota</taxon>
        <taxon>Fungi</taxon>
        <taxon>Dikarya</taxon>
        <taxon>Ascomycota</taxon>
        <taxon>Pezizomycotina</taxon>
        <taxon>Eurotiomycetes</taxon>
        <taxon>Eurotiomycetidae</taxon>
        <taxon>Eurotiales</taxon>
        <taxon>Aspergillaceae</taxon>
        <taxon>Aspergillus</taxon>
        <taxon>Aspergillus subgen. Aspergillus</taxon>
    </lineage>
</organism>
<keyword evidence="2" id="KW-1185">Reference proteome</keyword>
<dbReference type="STRING" id="573508.A0A1E3B1M5"/>
<sequence length="336" mass="38290">MLNTGAEGRRFIDKEWAEDQGLALLPLRKPIHLETFDGQEAESGPITHYVQMHMRVNDHQEKRACFLVTQLAHYPVVLGLPWLKIHDPRIGFAEHTVLFDSKYCQKHCNVPMRPAKIRALHDIPQKTRPKHLPARPEGLKHRDIAAISMSACCAYTRKSYCLFTITVKDIEAALNPVPDEEDPMTKLPPEFQDFADVFSPKEAERLPPHCPYDHDIKLQDGKAPPFGPLYPMSWEELKALKDWIEENLRKGFICPSSSPATSPVLFVKKPGGGLWFCVDYHALNAITVKDCYPLPLTKETLNNLKGMKYFTKIDIISAFNNLRIKKGLKYLTAFCT</sequence>
<evidence type="ECO:0008006" key="3">
    <source>
        <dbReference type="Google" id="ProtNLM"/>
    </source>
</evidence>
<protein>
    <recommendedName>
        <fullName evidence="3">Reverse transcriptase domain-containing protein</fullName>
    </recommendedName>
</protein>
<dbReference type="Gene3D" id="3.10.10.10">
    <property type="entry name" value="HIV Type 1 Reverse Transcriptase, subunit A, domain 1"/>
    <property type="match status" value="1"/>
</dbReference>
<evidence type="ECO:0000313" key="2">
    <source>
        <dbReference type="Proteomes" id="UP000094569"/>
    </source>
</evidence>
<dbReference type="CDD" id="cd00303">
    <property type="entry name" value="retropepsin_like"/>
    <property type="match status" value="1"/>
</dbReference>
<dbReference type="AlphaFoldDB" id="A0A1E3B1M5"/>
<comment type="caution">
    <text evidence="1">The sequence shown here is derived from an EMBL/GenBank/DDBJ whole genome shotgun (WGS) entry which is preliminary data.</text>
</comment>
<dbReference type="InterPro" id="IPR032567">
    <property type="entry name" value="RTL1-rel"/>
</dbReference>
<reference evidence="1 2" key="1">
    <citation type="journal article" date="2016" name="BMC Genomics">
        <title>Comparative genomic and transcriptomic analyses of the Fuzhuan brick tea-fermentation fungus Aspergillus cristatus.</title>
        <authorList>
            <person name="Ge Y."/>
            <person name="Wang Y."/>
            <person name="Liu Y."/>
            <person name="Tan Y."/>
            <person name="Ren X."/>
            <person name="Zhang X."/>
            <person name="Hyde K.D."/>
            <person name="Liu Y."/>
            <person name="Liu Z."/>
        </authorList>
    </citation>
    <scope>NUCLEOTIDE SEQUENCE [LARGE SCALE GENOMIC DNA]</scope>
    <source>
        <strain evidence="1 2">GZAAS20.1005</strain>
    </source>
</reference>
<dbReference type="OrthoDB" id="4505921at2759"/>
<dbReference type="Gene3D" id="2.40.70.10">
    <property type="entry name" value="Acid Proteases"/>
    <property type="match status" value="1"/>
</dbReference>
<accession>A0A1E3B1M5</accession>
<evidence type="ECO:0000313" key="1">
    <source>
        <dbReference type="EMBL" id="ODM14396.1"/>
    </source>
</evidence>
<dbReference type="VEuPathDB" id="FungiDB:SI65_10231"/>
<dbReference type="SUPFAM" id="SSF56672">
    <property type="entry name" value="DNA/RNA polymerases"/>
    <property type="match status" value="1"/>
</dbReference>
<dbReference type="PANTHER" id="PTHR15503:SF29">
    <property type="entry name" value="CCHC-TYPE DOMAIN-CONTAINING PROTEIN-RELATED"/>
    <property type="match status" value="1"/>
</dbReference>
<proteinExistence type="predicted"/>